<proteinExistence type="predicted"/>
<evidence type="ECO:0000256" key="2">
    <source>
        <dbReference type="SAM" id="MobiDB-lite"/>
    </source>
</evidence>
<gene>
    <name evidence="3" type="ORF">FNAPI_2824</name>
</gene>
<protein>
    <submittedName>
        <fullName evidence="3">Uncharacterized protein</fullName>
    </submittedName>
</protein>
<accession>A0A8H5NF82</accession>
<name>A0A8H5NF82_9HYPO</name>
<comment type="caution">
    <text evidence="3">The sequence shown here is derived from an EMBL/GenBank/DDBJ whole genome shotgun (WGS) entry which is preliminary data.</text>
</comment>
<dbReference type="EMBL" id="JAAOAO010000096">
    <property type="protein sequence ID" value="KAF5563079.1"/>
    <property type="molecule type" value="Genomic_DNA"/>
</dbReference>
<feature type="coiled-coil region" evidence="1">
    <location>
        <begin position="119"/>
        <end position="168"/>
    </location>
</feature>
<sequence>MARNRPSAKSRRSQRRRREKLQKASSNEGKEPAETTSEALTPKAASATAQATIDAPASGEQGKSCAPKVRRCRHRHLPDRHYYHHADKYDRRFYAFDRRAKERIDEYIAKGCATMDADYQRHNRSLRRNEEKLAKKVEQIQHAYERNVRETDRKVAGLKRKVAEIQTENEDLWEEIEYERGRTRRMMLELYESSDSQETDHSD</sequence>
<evidence type="ECO:0000256" key="1">
    <source>
        <dbReference type="SAM" id="Coils"/>
    </source>
</evidence>
<feature type="region of interest" description="Disordered" evidence="2">
    <location>
        <begin position="1"/>
        <end position="68"/>
    </location>
</feature>
<reference evidence="3 4" key="1">
    <citation type="submission" date="2020-05" db="EMBL/GenBank/DDBJ databases">
        <title>Identification and distribution of gene clusters putatively required for synthesis of sphingolipid metabolism inhibitors in phylogenetically diverse species of the filamentous fungus Fusarium.</title>
        <authorList>
            <person name="Kim H.-S."/>
            <person name="Busman M."/>
            <person name="Brown D.W."/>
            <person name="Divon H."/>
            <person name="Uhlig S."/>
            <person name="Proctor R.H."/>
        </authorList>
    </citation>
    <scope>NUCLEOTIDE SEQUENCE [LARGE SCALE GENOMIC DNA]</scope>
    <source>
        <strain evidence="3 4">NRRL 25196</strain>
    </source>
</reference>
<keyword evidence="4" id="KW-1185">Reference proteome</keyword>
<feature type="compositionally biased region" description="Basic residues" evidence="2">
    <location>
        <begin position="1"/>
        <end position="20"/>
    </location>
</feature>
<keyword evidence="1" id="KW-0175">Coiled coil</keyword>
<feature type="compositionally biased region" description="Low complexity" evidence="2">
    <location>
        <begin position="39"/>
        <end position="57"/>
    </location>
</feature>
<dbReference type="Proteomes" id="UP000574317">
    <property type="component" value="Unassembled WGS sequence"/>
</dbReference>
<evidence type="ECO:0000313" key="4">
    <source>
        <dbReference type="Proteomes" id="UP000574317"/>
    </source>
</evidence>
<dbReference type="AlphaFoldDB" id="A0A8H5NF82"/>
<organism evidence="3 4">
    <name type="scientific">Fusarium napiforme</name>
    <dbReference type="NCBI Taxonomy" id="42672"/>
    <lineage>
        <taxon>Eukaryota</taxon>
        <taxon>Fungi</taxon>
        <taxon>Dikarya</taxon>
        <taxon>Ascomycota</taxon>
        <taxon>Pezizomycotina</taxon>
        <taxon>Sordariomycetes</taxon>
        <taxon>Hypocreomycetidae</taxon>
        <taxon>Hypocreales</taxon>
        <taxon>Nectriaceae</taxon>
        <taxon>Fusarium</taxon>
        <taxon>Fusarium fujikuroi species complex</taxon>
    </lineage>
</organism>
<evidence type="ECO:0000313" key="3">
    <source>
        <dbReference type="EMBL" id="KAF5563079.1"/>
    </source>
</evidence>